<gene>
    <name evidence="1" type="ORF">KL933_004143</name>
</gene>
<reference evidence="1" key="1">
    <citation type="journal article" date="2021" name="G3 (Bethesda)">
        <title>Genomic diversity, chromosomal rearrangements, and interspecies hybridization in the ogataea polymorpha species complex.</title>
        <authorList>
            <person name="Hanson S.J."/>
            <person name="Cinneide E.O."/>
            <person name="Salzberg L.I."/>
            <person name="Wolfe K.H."/>
            <person name="McGowan J."/>
            <person name="Fitzpatrick D.A."/>
            <person name="Matlin K."/>
        </authorList>
    </citation>
    <scope>NUCLEOTIDE SEQUENCE</scope>
    <source>
        <strain evidence="1">83-405-1</strain>
    </source>
</reference>
<evidence type="ECO:0000313" key="2">
    <source>
        <dbReference type="Proteomes" id="UP000738402"/>
    </source>
</evidence>
<dbReference type="AlphaFoldDB" id="A0AAN6D2T6"/>
<name>A0AAN6D2T6_9ASCO</name>
<dbReference type="Proteomes" id="UP000738402">
    <property type="component" value="Unassembled WGS sequence"/>
</dbReference>
<proteinExistence type="predicted"/>
<organism evidence="1 2">
    <name type="scientific">Ogataea haglerorum</name>
    <dbReference type="NCBI Taxonomy" id="1937702"/>
    <lineage>
        <taxon>Eukaryota</taxon>
        <taxon>Fungi</taxon>
        <taxon>Dikarya</taxon>
        <taxon>Ascomycota</taxon>
        <taxon>Saccharomycotina</taxon>
        <taxon>Pichiomycetes</taxon>
        <taxon>Pichiales</taxon>
        <taxon>Pichiaceae</taxon>
        <taxon>Ogataea</taxon>
    </lineage>
</organism>
<comment type="caution">
    <text evidence="1">The sequence shown here is derived from an EMBL/GenBank/DDBJ whole genome shotgun (WGS) entry which is preliminary data.</text>
</comment>
<sequence length="128" mass="14281">MAYSMTVVFRAFVHAGARGNQASARRHHILQRDSVRARQLDSGAPDIRVPVSLPDNDPDLLLEQARGDVSLSVLLIAHHVLRHRTGDSERIFHLPGYFVLNSIWSRQLLENGPVLPTLHCDTDADIDS</sequence>
<protein>
    <submittedName>
        <fullName evidence="1">Uncharacterized protein</fullName>
    </submittedName>
</protein>
<evidence type="ECO:0000313" key="1">
    <source>
        <dbReference type="EMBL" id="KAG7725577.1"/>
    </source>
</evidence>
<accession>A0AAN6D2T6</accession>
<dbReference type="EMBL" id="JAHLUH010000012">
    <property type="protein sequence ID" value="KAG7725577.1"/>
    <property type="molecule type" value="Genomic_DNA"/>
</dbReference>